<keyword evidence="7" id="KW-0812">Transmembrane</keyword>
<keyword evidence="2" id="KW-1003">Cell membrane</keyword>
<dbReference type="Proteomes" id="UP000245202">
    <property type="component" value="Unassembled WGS sequence"/>
</dbReference>
<dbReference type="Pfam" id="PF00015">
    <property type="entry name" value="MCPsignal"/>
    <property type="match status" value="1"/>
</dbReference>
<dbReference type="GO" id="GO:0007165">
    <property type="term" value="P:signal transduction"/>
    <property type="evidence" value="ECO:0007669"/>
    <property type="project" value="UniProtKB-KW"/>
</dbReference>
<proteinExistence type="inferred from homology"/>
<comment type="subcellular location">
    <subcellularLocation>
        <location evidence="1">Cell membrane</location>
    </subcellularLocation>
</comment>
<keyword evidence="11" id="KW-1185">Reference proteome</keyword>
<evidence type="ECO:0000256" key="3">
    <source>
        <dbReference type="ARBA" id="ARBA00023136"/>
    </source>
</evidence>
<organism evidence="10 11">
    <name type="scientific">Paenibacillus agaridevorans</name>
    <dbReference type="NCBI Taxonomy" id="171404"/>
    <lineage>
        <taxon>Bacteria</taxon>
        <taxon>Bacillati</taxon>
        <taxon>Bacillota</taxon>
        <taxon>Bacilli</taxon>
        <taxon>Bacillales</taxon>
        <taxon>Paenibacillaceae</taxon>
        <taxon>Paenibacillus</taxon>
    </lineage>
</organism>
<dbReference type="InterPro" id="IPR003660">
    <property type="entry name" value="HAMP_dom"/>
</dbReference>
<dbReference type="InterPro" id="IPR004089">
    <property type="entry name" value="MCPsignal_dom"/>
</dbReference>
<evidence type="ECO:0000259" key="9">
    <source>
        <dbReference type="PROSITE" id="PS50885"/>
    </source>
</evidence>
<evidence type="ECO:0000313" key="10">
    <source>
        <dbReference type="EMBL" id="GBG08270.1"/>
    </source>
</evidence>
<dbReference type="SUPFAM" id="SSF103190">
    <property type="entry name" value="Sensory domain-like"/>
    <property type="match status" value="1"/>
</dbReference>
<reference evidence="10 11" key="1">
    <citation type="submission" date="2017-08" db="EMBL/GenBank/DDBJ databases">
        <title>Substantial Increase in Enzyme Production by Combined Drug-Resistance Mutations in Paenibacillus agaridevorans.</title>
        <authorList>
            <person name="Tanaka Y."/>
            <person name="Funane K."/>
            <person name="Hosaka T."/>
            <person name="Shiwa Y."/>
            <person name="Fujita N."/>
            <person name="Miyazaki T."/>
            <person name="Yoshikawa H."/>
            <person name="Murakami K."/>
            <person name="Kasahara K."/>
            <person name="Inaoka T."/>
            <person name="Hiraga Y."/>
            <person name="Ochi K."/>
        </authorList>
    </citation>
    <scope>NUCLEOTIDE SEQUENCE [LARGE SCALE GENOMIC DNA]</scope>
    <source>
        <strain evidence="10 11">T-3040</strain>
    </source>
</reference>
<dbReference type="PANTHER" id="PTHR32089:SF112">
    <property type="entry name" value="LYSOZYME-LIKE PROTEIN-RELATED"/>
    <property type="match status" value="1"/>
</dbReference>
<protein>
    <recommendedName>
        <fullName evidence="12">Methyl-accepting chemotaxis protein</fullName>
    </recommendedName>
</protein>
<keyword evidence="4 6" id="KW-0807">Transducer</keyword>
<dbReference type="Gene3D" id="1.10.287.950">
    <property type="entry name" value="Methyl-accepting chemotaxis protein"/>
    <property type="match status" value="1"/>
</dbReference>
<evidence type="ECO:0000256" key="7">
    <source>
        <dbReference type="SAM" id="Phobius"/>
    </source>
</evidence>
<dbReference type="AlphaFoldDB" id="A0A2R5ENL8"/>
<dbReference type="InterPro" id="IPR029151">
    <property type="entry name" value="Sensor-like_sf"/>
</dbReference>
<keyword evidence="7" id="KW-1133">Transmembrane helix</keyword>
<dbReference type="PROSITE" id="PS50885">
    <property type="entry name" value="HAMP"/>
    <property type="match status" value="1"/>
</dbReference>
<evidence type="ECO:0000256" key="1">
    <source>
        <dbReference type="ARBA" id="ARBA00004236"/>
    </source>
</evidence>
<gene>
    <name evidence="10" type="ORF">PAT3040_02842</name>
</gene>
<name>A0A2R5ENL8_9BACL</name>
<evidence type="ECO:0000259" key="8">
    <source>
        <dbReference type="PROSITE" id="PS50111"/>
    </source>
</evidence>
<evidence type="ECO:0000256" key="4">
    <source>
        <dbReference type="ARBA" id="ARBA00023224"/>
    </source>
</evidence>
<sequence length="587" mass="62575">MESADRKKGRLVVRLASAIVAIMLLLLTAAAVTQIGNAKQTSESAIRSYGMKLAESYAAGMNAPAYEQFLQQPKENEQYWTLRAELDRYRSQIGALYVYFVVIDEQNNPVILIDGQPKGSELASPIGEVTDIPPAAIANLQQGKIAASPMISNPEYGDYISTYSPVKNEAGEVIGVIGIDTAAADVKEIADSVIGDSVPVFIAIAGLTLIAILAILFLLSRALRPLKVIVTAAEDMASGRLAEAEKLLQGSDFRSRNEIGAAYRAMADMSGKLNVIFRDIVSQANRTSRQLVETSGQFADQSAGLLDMNRTIDEAMGQMQDGARAQQVSTVETSRSMEDITSGVERVSRSSLLVADASRSALEKASAGLATIAGIRGQMARIEEVSRGTHDSVHMLESHSDAIVNALISIRDIAEQTKLLALNASIEAARAGEHGKGFAVVAAEVRKLADSSGTAVADIASLLTSIQEESSTIAERMTAGNDEIREGVRLSQDAEETMRALVDRFQFVAEESQELSAASEEMSASTEEAASAAHTIADIAAMAAQRSEEVAILAASQLEAVQGMTRSSQAMSEMAQHLQHALLKIKV</sequence>
<comment type="caution">
    <text evidence="10">The sequence shown here is derived from an EMBL/GenBank/DDBJ whole genome shotgun (WGS) entry which is preliminary data.</text>
</comment>
<evidence type="ECO:0000256" key="5">
    <source>
        <dbReference type="ARBA" id="ARBA00029447"/>
    </source>
</evidence>
<feature type="domain" description="HAMP" evidence="9">
    <location>
        <begin position="220"/>
        <end position="278"/>
    </location>
</feature>
<comment type="similarity">
    <text evidence="5">Belongs to the methyl-accepting chemotaxis (MCP) protein family.</text>
</comment>
<dbReference type="PROSITE" id="PS50111">
    <property type="entry name" value="CHEMOTAXIS_TRANSDUC_2"/>
    <property type="match status" value="1"/>
</dbReference>
<dbReference type="GO" id="GO:0005886">
    <property type="term" value="C:plasma membrane"/>
    <property type="evidence" value="ECO:0007669"/>
    <property type="project" value="UniProtKB-SubCell"/>
</dbReference>
<dbReference type="Pfam" id="PF00672">
    <property type="entry name" value="HAMP"/>
    <property type="match status" value="1"/>
</dbReference>
<dbReference type="PANTHER" id="PTHR32089">
    <property type="entry name" value="METHYL-ACCEPTING CHEMOTAXIS PROTEIN MCPB"/>
    <property type="match status" value="1"/>
</dbReference>
<evidence type="ECO:0000256" key="6">
    <source>
        <dbReference type="PROSITE-ProRule" id="PRU00284"/>
    </source>
</evidence>
<dbReference type="SUPFAM" id="SSF58104">
    <property type="entry name" value="Methyl-accepting chemotaxis protein (MCP) signaling domain"/>
    <property type="match status" value="1"/>
</dbReference>
<evidence type="ECO:0008006" key="12">
    <source>
        <dbReference type="Google" id="ProtNLM"/>
    </source>
</evidence>
<dbReference type="EMBL" id="BDQX01000163">
    <property type="protein sequence ID" value="GBG08270.1"/>
    <property type="molecule type" value="Genomic_DNA"/>
</dbReference>
<accession>A0A2R5ENL8</accession>
<feature type="transmembrane region" description="Helical" evidence="7">
    <location>
        <begin position="198"/>
        <end position="219"/>
    </location>
</feature>
<dbReference type="SMART" id="SM00283">
    <property type="entry name" value="MA"/>
    <property type="match status" value="1"/>
</dbReference>
<evidence type="ECO:0000256" key="2">
    <source>
        <dbReference type="ARBA" id="ARBA00022475"/>
    </source>
</evidence>
<keyword evidence="3 7" id="KW-0472">Membrane</keyword>
<feature type="domain" description="Methyl-accepting transducer" evidence="8">
    <location>
        <begin position="301"/>
        <end position="537"/>
    </location>
</feature>
<dbReference type="RefSeq" id="WP_108993250.1">
    <property type="nucleotide sequence ID" value="NZ_BDQX01000163.1"/>
</dbReference>
<evidence type="ECO:0000313" key="11">
    <source>
        <dbReference type="Proteomes" id="UP000245202"/>
    </source>
</evidence>
<feature type="transmembrane region" description="Helical" evidence="7">
    <location>
        <begin position="12"/>
        <end position="32"/>
    </location>
</feature>